<evidence type="ECO:0000313" key="2">
    <source>
        <dbReference type="Proteomes" id="UP000233551"/>
    </source>
</evidence>
<name>A0A2I0HIX0_PUNGR</name>
<evidence type="ECO:0000313" key="1">
    <source>
        <dbReference type="EMBL" id="PKI31631.1"/>
    </source>
</evidence>
<dbReference type="STRING" id="22663.A0A2I0HIX0"/>
<keyword evidence="2" id="KW-1185">Reference proteome</keyword>
<gene>
    <name evidence="1" type="ORF">CRG98_047978</name>
</gene>
<feature type="non-terminal residue" evidence="1">
    <location>
        <position position="1"/>
    </location>
</feature>
<reference evidence="1 2" key="1">
    <citation type="submission" date="2017-11" db="EMBL/GenBank/DDBJ databases">
        <title>De-novo sequencing of pomegranate (Punica granatum L.) genome.</title>
        <authorList>
            <person name="Akparov Z."/>
            <person name="Amiraslanov A."/>
            <person name="Hajiyeva S."/>
            <person name="Abbasov M."/>
            <person name="Kaur K."/>
            <person name="Hamwieh A."/>
            <person name="Solovyev V."/>
            <person name="Salamov A."/>
            <person name="Braich B."/>
            <person name="Kosarev P."/>
            <person name="Mahmoud A."/>
            <person name="Hajiyev E."/>
            <person name="Babayeva S."/>
            <person name="Izzatullayeva V."/>
            <person name="Mammadov A."/>
            <person name="Mammadov A."/>
            <person name="Sharifova S."/>
            <person name="Ojaghi J."/>
            <person name="Eynullazada K."/>
            <person name="Bayramov B."/>
            <person name="Abdulazimova A."/>
            <person name="Shahmuradov I."/>
        </authorList>
    </citation>
    <scope>NUCLEOTIDE SEQUENCE [LARGE SCALE GENOMIC DNA]</scope>
    <source>
        <strain evidence="2">cv. AG2017</strain>
        <tissue evidence="1">Leaf</tissue>
    </source>
</reference>
<comment type="caution">
    <text evidence="1">The sequence shown here is derived from an EMBL/GenBank/DDBJ whole genome shotgun (WGS) entry which is preliminary data.</text>
</comment>
<sequence length="553" mass="61163">ASQVRRACSLVHLATLPVLHSRASLFSCFASSPSLLAHASCKLAELLTRASLLSCFASSPSLLAHASCNLAGSAHLSEFIFILPKFAEAARSCFFQPRQDCSTVRSYTHASQVHRACSLVLFATSPNLLTHFAFILPNFPEPARSCFLQPRTDCSTVRIYFDVCQVRRACSLLLLATTSGLLTRESILSGFASSPSLLARASCNLAGSAQPCEFIFMFRKFAEFASSCFLQTCGAAHPCEFTLMLCKFADASRWCFMEPCRVRSPVRVYYHASSAHPCEFIFMLPKFNERAISCFCRPWQVCSLVRVYFHASQVRRSCSLVLLANSPGQLTRASLLSGFASSPSLLARASCNPAGSAQPCEFTFILRKFFEPLARASCNLARTAQPFEFTFMLPKFAEPPRPCFLQPCRVCSLVRVYFHASQVRRSCSLVLLATWPVLLSRANLLSYFESSSSLLARASCNLAVSAHPCEFSRVSSNLAGSAHSCEFTLLLRKFVEPALMCFLQPCRICSDVRIYFHALQDRQAWSLVLLATSPDLFTHASLLSFFPTSPFLL</sequence>
<organism evidence="1 2">
    <name type="scientific">Punica granatum</name>
    <name type="common">Pomegranate</name>
    <dbReference type="NCBI Taxonomy" id="22663"/>
    <lineage>
        <taxon>Eukaryota</taxon>
        <taxon>Viridiplantae</taxon>
        <taxon>Streptophyta</taxon>
        <taxon>Embryophyta</taxon>
        <taxon>Tracheophyta</taxon>
        <taxon>Spermatophyta</taxon>
        <taxon>Magnoliopsida</taxon>
        <taxon>eudicotyledons</taxon>
        <taxon>Gunneridae</taxon>
        <taxon>Pentapetalae</taxon>
        <taxon>rosids</taxon>
        <taxon>malvids</taxon>
        <taxon>Myrtales</taxon>
        <taxon>Lythraceae</taxon>
        <taxon>Punica</taxon>
    </lineage>
</organism>
<dbReference type="Proteomes" id="UP000233551">
    <property type="component" value="Unassembled WGS sequence"/>
</dbReference>
<protein>
    <submittedName>
        <fullName evidence="1">Uncharacterized protein</fullName>
    </submittedName>
</protein>
<proteinExistence type="predicted"/>
<dbReference type="AlphaFoldDB" id="A0A2I0HIX0"/>
<feature type="non-terminal residue" evidence="1">
    <location>
        <position position="553"/>
    </location>
</feature>
<dbReference type="EMBL" id="PGOL01008548">
    <property type="protein sequence ID" value="PKI31631.1"/>
    <property type="molecule type" value="Genomic_DNA"/>
</dbReference>
<accession>A0A2I0HIX0</accession>